<dbReference type="AlphaFoldDB" id="A0A9P8VFZ4"/>
<dbReference type="Proteomes" id="UP000770015">
    <property type="component" value="Unassembled WGS sequence"/>
</dbReference>
<evidence type="ECO:0000313" key="2">
    <source>
        <dbReference type="EMBL" id="KAH6689620.1"/>
    </source>
</evidence>
<evidence type="ECO:0000256" key="1">
    <source>
        <dbReference type="SAM" id="Phobius"/>
    </source>
</evidence>
<accession>A0A9P8VFZ4</accession>
<proteinExistence type="predicted"/>
<gene>
    <name evidence="2" type="ORF">F5X68DRAFT_73955</name>
</gene>
<reference evidence="2" key="1">
    <citation type="journal article" date="2021" name="Nat. Commun.">
        <title>Genetic determinants of endophytism in the Arabidopsis root mycobiome.</title>
        <authorList>
            <person name="Mesny F."/>
            <person name="Miyauchi S."/>
            <person name="Thiergart T."/>
            <person name="Pickel B."/>
            <person name="Atanasova L."/>
            <person name="Karlsson M."/>
            <person name="Huettel B."/>
            <person name="Barry K.W."/>
            <person name="Haridas S."/>
            <person name="Chen C."/>
            <person name="Bauer D."/>
            <person name="Andreopoulos W."/>
            <person name="Pangilinan J."/>
            <person name="LaButti K."/>
            <person name="Riley R."/>
            <person name="Lipzen A."/>
            <person name="Clum A."/>
            <person name="Drula E."/>
            <person name="Henrissat B."/>
            <person name="Kohler A."/>
            <person name="Grigoriev I.V."/>
            <person name="Martin F.M."/>
            <person name="Hacquard S."/>
        </authorList>
    </citation>
    <scope>NUCLEOTIDE SEQUENCE</scope>
    <source>
        <strain evidence="2">MPI-SDFR-AT-0117</strain>
    </source>
</reference>
<dbReference type="EMBL" id="JAGSXJ010000007">
    <property type="protein sequence ID" value="KAH6689620.1"/>
    <property type="molecule type" value="Genomic_DNA"/>
</dbReference>
<protein>
    <submittedName>
        <fullName evidence="2">Uncharacterized protein</fullName>
    </submittedName>
</protein>
<sequence length="188" mass="20066">MSRFLFPVADYAEDQPLAHTILLTHILARSVTTGAVVGLGIFGAREAAARFYPSRASLPGLPKGAPITQPVLPRLARVAGTSVVWTIGFMAVGTVFRMWGREDIEWRDRSWRLLQNAGQVEVDDWTYPGMVIGAALGFTAAGRAQAGKVAAKGWKVVLGAVGLGSVAGTVGYMGWRYGVHGGKFPARI</sequence>
<dbReference type="OrthoDB" id="544298at2759"/>
<feature type="transmembrane region" description="Helical" evidence="1">
    <location>
        <begin position="125"/>
        <end position="144"/>
    </location>
</feature>
<feature type="transmembrane region" description="Helical" evidence="1">
    <location>
        <begin position="20"/>
        <end position="42"/>
    </location>
</feature>
<evidence type="ECO:0000313" key="3">
    <source>
        <dbReference type="Proteomes" id="UP000770015"/>
    </source>
</evidence>
<keyword evidence="1" id="KW-0472">Membrane</keyword>
<name>A0A9P8VFZ4_9PEZI</name>
<feature type="transmembrane region" description="Helical" evidence="1">
    <location>
        <begin position="156"/>
        <end position="175"/>
    </location>
</feature>
<feature type="transmembrane region" description="Helical" evidence="1">
    <location>
        <begin position="78"/>
        <end position="99"/>
    </location>
</feature>
<keyword evidence="1" id="KW-1133">Transmembrane helix</keyword>
<keyword evidence="3" id="KW-1185">Reference proteome</keyword>
<keyword evidence="1" id="KW-0812">Transmembrane</keyword>
<comment type="caution">
    <text evidence="2">The sequence shown here is derived from an EMBL/GenBank/DDBJ whole genome shotgun (WGS) entry which is preliminary data.</text>
</comment>
<organism evidence="2 3">
    <name type="scientific">Plectosphaerella plurivora</name>
    <dbReference type="NCBI Taxonomy" id="936078"/>
    <lineage>
        <taxon>Eukaryota</taxon>
        <taxon>Fungi</taxon>
        <taxon>Dikarya</taxon>
        <taxon>Ascomycota</taxon>
        <taxon>Pezizomycotina</taxon>
        <taxon>Sordariomycetes</taxon>
        <taxon>Hypocreomycetidae</taxon>
        <taxon>Glomerellales</taxon>
        <taxon>Plectosphaerellaceae</taxon>
        <taxon>Plectosphaerella</taxon>
    </lineage>
</organism>